<dbReference type="Gene3D" id="3.10.290.10">
    <property type="entry name" value="RNA-binding S4 domain"/>
    <property type="match status" value="1"/>
</dbReference>
<dbReference type="InterPro" id="IPR006225">
    <property type="entry name" value="PsdUridine_synth_RluC/D"/>
</dbReference>
<comment type="catalytic activity">
    <reaction evidence="1 6">
        <text>a uridine in RNA = a pseudouridine in RNA</text>
        <dbReference type="Rhea" id="RHEA:48348"/>
        <dbReference type="Rhea" id="RHEA-COMP:12068"/>
        <dbReference type="Rhea" id="RHEA-COMP:12069"/>
        <dbReference type="ChEBI" id="CHEBI:65314"/>
        <dbReference type="ChEBI" id="CHEBI:65315"/>
    </reaction>
</comment>
<dbReference type="EMBL" id="LTBA01000015">
    <property type="protein sequence ID" value="KYH34500.1"/>
    <property type="molecule type" value="Genomic_DNA"/>
</dbReference>
<dbReference type="RefSeq" id="WP_066824966.1">
    <property type="nucleotide sequence ID" value="NZ_LTBA01000015.1"/>
</dbReference>
<evidence type="ECO:0000256" key="2">
    <source>
        <dbReference type="ARBA" id="ARBA00010876"/>
    </source>
</evidence>
<dbReference type="CDD" id="cd02869">
    <property type="entry name" value="PseudoU_synth_RluA_like"/>
    <property type="match status" value="1"/>
</dbReference>
<keyword evidence="9" id="KW-1185">Reference proteome</keyword>
<evidence type="ECO:0000256" key="5">
    <source>
        <dbReference type="PROSITE-ProRule" id="PRU00182"/>
    </source>
</evidence>
<dbReference type="PATRIC" id="fig|1121338.3.peg.1593"/>
<keyword evidence="5" id="KW-0694">RNA-binding</keyword>
<dbReference type="Pfam" id="PF00849">
    <property type="entry name" value="PseudoU_synth_2"/>
    <property type="match status" value="1"/>
</dbReference>
<dbReference type="InterPro" id="IPR006145">
    <property type="entry name" value="PsdUridine_synth_RsuA/RluA"/>
</dbReference>
<dbReference type="GO" id="GO:0140098">
    <property type="term" value="F:catalytic activity, acting on RNA"/>
    <property type="evidence" value="ECO:0007669"/>
    <property type="project" value="UniProtKB-ARBA"/>
</dbReference>
<evidence type="ECO:0000256" key="4">
    <source>
        <dbReference type="PIRSR" id="PIRSR606225-1"/>
    </source>
</evidence>
<dbReference type="InterPro" id="IPR006224">
    <property type="entry name" value="PsdUridine_synth_RluA-like_CS"/>
</dbReference>
<dbReference type="Proteomes" id="UP000075531">
    <property type="component" value="Unassembled WGS sequence"/>
</dbReference>
<dbReference type="SUPFAM" id="SSF55174">
    <property type="entry name" value="Alpha-L RNA-binding motif"/>
    <property type="match status" value="1"/>
</dbReference>
<evidence type="ECO:0000313" key="9">
    <source>
        <dbReference type="Proteomes" id="UP000075531"/>
    </source>
</evidence>
<dbReference type="PANTHER" id="PTHR21600:SF44">
    <property type="entry name" value="RIBOSOMAL LARGE SUBUNIT PSEUDOURIDINE SYNTHASE D"/>
    <property type="match status" value="1"/>
</dbReference>
<dbReference type="GO" id="GO:0003723">
    <property type="term" value="F:RNA binding"/>
    <property type="evidence" value="ECO:0007669"/>
    <property type="project" value="UniProtKB-KW"/>
</dbReference>
<name>A0A151B3Y4_9CLOT</name>
<dbReference type="Gene3D" id="3.30.2350.10">
    <property type="entry name" value="Pseudouridine synthase"/>
    <property type="match status" value="1"/>
</dbReference>
<dbReference type="NCBIfam" id="TIGR00005">
    <property type="entry name" value="rluA_subfam"/>
    <property type="match status" value="1"/>
</dbReference>
<dbReference type="PROSITE" id="PS01129">
    <property type="entry name" value="PSI_RLU"/>
    <property type="match status" value="1"/>
</dbReference>
<dbReference type="PANTHER" id="PTHR21600">
    <property type="entry name" value="MITOCHONDRIAL RNA PSEUDOURIDINE SYNTHASE"/>
    <property type="match status" value="1"/>
</dbReference>
<comment type="caution">
    <text evidence="8">The sequence shown here is derived from an EMBL/GenBank/DDBJ whole genome shotgun (WGS) entry which is preliminary data.</text>
</comment>
<dbReference type="SUPFAM" id="SSF55120">
    <property type="entry name" value="Pseudouridine synthase"/>
    <property type="match status" value="1"/>
</dbReference>
<evidence type="ECO:0000256" key="3">
    <source>
        <dbReference type="ARBA" id="ARBA00023235"/>
    </source>
</evidence>
<dbReference type="GO" id="GO:0000455">
    <property type="term" value="P:enzyme-directed rRNA pseudouridine synthesis"/>
    <property type="evidence" value="ECO:0007669"/>
    <property type="project" value="TreeGrafter"/>
</dbReference>
<accession>A0A151B3Y4</accession>
<dbReference type="InterPro" id="IPR020103">
    <property type="entry name" value="PsdUridine_synth_cat_dom_sf"/>
</dbReference>
<evidence type="ECO:0000259" key="7">
    <source>
        <dbReference type="Pfam" id="PF00849"/>
    </source>
</evidence>
<dbReference type="EC" id="5.4.99.-" evidence="6"/>
<keyword evidence="3 6" id="KW-0413">Isomerase</keyword>
<proteinExistence type="inferred from homology"/>
<gene>
    <name evidence="8" type="primary">rluD_2</name>
    <name evidence="8" type="ORF">CLTEP_15480</name>
</gene>
<dbReference type="AlphaFoldDB" id="A0A151B3Y4"/>
<protein>
    <recommendedName>
        <fullName evidence="6">Pseudouridine synthase</fullName>
        <ecNumber evidence="6">5.4.99.-</ecNumber>
    </recommendedName>
</protein>
<sequence>MNNKLTYYVTNEYDGIKIRDYLKDIKGLSGRFIKGAGRGGRIKVNGKEAKLNYILNYGDKIEINVEKEESQNIEPEKMDLDIIYEDKDLIVVNKIPGIVVHPTKSHPTGTLANGLIYHFRANGEKCIVRLVNRLDMDTSGLVIVAKNQFAHMSLSYAMKNKEIEKSYLAVVHGTPKCDKATIDLPIDRPTMDSIKREVMENGKKSITHYEVLESYAEGSLIKLRLETGRTHQIRVHLSHIGNSIYGDSLYGKKEDEYIKRQALHAYRIAFPHPKTGEKIELECDLPYDIKELIYKISSKTTP</sequence>
<feature type="active site" evidence="4">
    <location>
        <position position="135"/>
    </location>
</feature>
<feature type="domain" description="Pseudouridine synthase RsuA/RluA-like" evidence="7">
    <location>
        <begin position="88"/>
        <end position="239"/>
    </location>
</feature>
<dbReference type="GO" id="GO:0009982">
    <property type="term" value="F:pseudouridine synthase activity"/>
    <property type="evidence" value="ECO:0007669"/>
    <property type="project" value="InterPro"/>
</dbReference>
<dbReference type="CDD" id="cd00165">
    <property type="entry name" value="S4"/>
    <property type="match status" value="1"/>
</dbReference>
<dbReference type="STRING" id="1121338.CLTEP_15480"/>
<evidence type="ECO:0000256" key="6">
    <source>
        <dbReference type="RuleBase" id="RU362028"/>
    </source>
</evidence>
<dbReference type="OrthoDB" id="9807829at2"/>
<dbReference type="FunFam" id="3.30.2350.10:FF:000005">
    <property type="entry name" value="Pseudouridine synthase"/>
    <property type="match status" value="1"/>
</dbReference>
<evidence type="ECO:0000313" key="8">
    <source>
        <dbReference type="EMBL" id="KYH34500.1"/>
    </source>
</evidence>
<comment type="similarity">
    <text evidence="2 6">Belongs to the pseudouridine synthase RluA family.</text>
</comment>
<comment type="function">
    <text evidence="6">Responsible for synthesis of pseudouridine from uracil.</text>
</comment>
<dbReference type="InterPro" id="IPR036986">
    <property type="entry name" value="S4_RNA-bd_sf"/>
</dbReference>
<evidence type="ECO:0000256" key="1">
    <source>
        <dbReference type="ARBA" id="ARBA00000073"/>
    </source>
</evidence>
<reference evidence="8 9" key="1">
    <citation type="submission" date="2016-02" db="EMBL/GenBank/DDBJ databases">
        <title>Genome sequence of Clostridium tepidiprofundi DSM 19306.</title>
        <authorList>
            <person name="Poehlein A."/>
            <person name="Daniel R."/>
        </authorList>
    </citation>
    <scope>NUCLEOTIDE SEQUENCE [LARGE SCALE GENOMIC DNA]</scope>
    <source>
        <strain evidence="8 9">DSM 19306</strain>
    </source>
</reference>
<organism evidence="8 9">
    <name type="scientific">Clostridium tepidiprofundi DSM 19306</name>
    <dbReference type="NCBI Taxonomy" id="1121338"/>
    <lineage>
        <taxon>Bacteria</taxon>
        <taxon>Bacillati</taxon>
        <taxon>Bacillota</taxon>
        <taxon>Clostridia</taxon>
        <taxon>Eubacteriales</taxon>
        <taxon>Clostridiaceae</taxon>
        <taxon>Clostridium</taxon>
    </lineage>
</organism>
<dbReference type="PROSITE" id="PS50889">
    <property type="entry name" value="S4"/>
    <property type="match status" value="1"/>
</dbReference>
<dbReference type="InterPro" id="IPR050188">
    <property type="entry name" value="RluA_PseudoU_synthase"/>
</dbReference>